<organism evidence="2 3">
    <name type="scientific">Microbulbifer epialgicus</name>
    <dbReference type="NCBI Taxonomy" id="393907"/>
    <lineage>
        <taxon>Bacteria</taxon>
        <taxon>Pseudomonadati</taxon>
        <taxon>Pseudomonadota</taxon>
        <taxon>Gammaproteobacteria</taxon>
        <taxon>Cellvibrionales</taxon>
        <taxon>Microbulbiferaceae</taxon>
        <taxon>Microbulbifer</taxon>
    </lineage>
</organism>
<feature type="transmembrane region" description="Helical" evidence="1">
    <location>
        <begin position="702"/>
        <end position="720"/>
    </location>
</feature>
<dbReference type="EMBL" id="JBGMEK010000047">
    <property type="protein sequence ID" value="MFA0812598.1"/>
    <property type="molecule type" value="Genomic_DNA"/>
</dbReference>
<keyword evidence="1" id="KW-0472">Membrane</keyword>
<dbReference type="Gene3D" id="3.30.70.1430">
    <property type="entry name" value="Multidrug efflux transporter AcrB pore domain"/>
    <property type="match status" value="3"/>
</dbReference>
<feature type="transmembrane region" description="Helical" evidence="1">
    <location>
        <begin position="535"/>
        <end position="555"/>
    </location>
</feature>
<protein>
    <submittedName>
        <fullName evidence="2">Efflux RND transporter permease subunit</fullName>
    </submittedName>
</protein>
<evidence type="ECO:0000313" key="2">
    <source>
        <dbReference type="EMBL" id="MFA0812598.1"/>
    </source>
</evidence>
<evidence type="ECO:0000313" key="3">
    <source>
        <dbReference type="Proteomes" id="UP001569428"/>
    </source>
</evidence>
<proteinExistence type="predicted"/>
<accession>A0ABV4P4G0</accession>
<dbReference type="InterPro" id="IPR001036">
    <property type="entry name" value="Acrflvin-R"/>
</dbReference>
<name>A0ABV4P4G0_9GAMM</name>
<feature type="transmembrane region" description="Helical" evidence="1">
    <location>
        <begin position="1109"/>
        <end position="1133"/>
    </location>
</feature>
<feature type="transmembrane region" description="Helical" evidence="1">
    <location>
        <begin position="1186"/>
        <end position="1211"/>
    </location>
</feature>
<dbReference type="Gene3D" id="3.30.70.1440">
    <property type="entry name" value="Multidrug efflux transporter AcrB pore domain"/>
    <property type="match status" value="1"/>
</dbReference>
<keyword evidence="1" id="KW-0812">Transmembrane</keyword>
<dbReference type="InterPro" id="IPR027463">
    <property type="entry name" value="AcrB_DN_DC_subdom"/>
</dbReference>
<evidence type="ECO:0000256" key="1">
    <source>
        <dbReference type="SAM" id="Phobius"/>
    </source>
</evidence>
<feature type="transmembrane region" description="Helical" evidence="1">
    <location>
        <begin position="1054"/>
        <end position="1076"/>
    </location>
</feature>
<comment type="caution">
    <text evidence="2">The sequence shown here is derived from an EMBL/GenBank/DDBJ whole genome shotgun (WGS) entry which is preliminary data.</text>
</comment>
<dbReference type="Pfam" id="PF00873">
    <property type="entry name" value="ACR_tran"/>
    <property type="match status" value="2"/>
</dbReference>
<dbReference type="SUPFAM" id="SSF82866">
    <property type="entry name" value="Multidrug efflux transporter AcrB transmembrane domain"/>
    <property type="match status" value="2"/>
</dbReference>
<feature type="transmembrane region" description="Helical" evidence="1">
    <location>
        <begin position="641"/>
        <end position="666"/>
    </location>
</feature>
<reference evidence="2 3" key="1">
    <citation type="submission" date="2024-08" db="EMBL/GenBank/DDBJ databases">
        <authorList>
            <person name="Ishaq N."/>
        </authorList>
    </citation>
    <scope>NUCLEOTIDE SEQUENCE [LARGE SCALE GENOMIC DNA]</scope>
    <source>
        <strain evidence="2 3">DSM 18651</strain>
    </source>
</reference>
<dbReference type="Gene3D" id="3.30.70.1320">
    <property type="entry name" value="Multidrug efflux transporter AcrB pore domain like"/>
    <property type="match status" value="2"/>
</dbReference>
<keyword evidence="3" id="KW-1185">Reference proteome</keyword>
<dbReference type="PANTHER" id="PTHR32063">
    <property type="match status" value="1"/>
</dbReference>
<dbReference type="RefSeq" id="WP_371840288.1">
    <property type="nucleotide sequence ID" value="NZ_JBGMEK010000047.1"/>
</dbReference>
<feature type="transmembrane region" description="Helical" evidence="1">
    <location>
        <begin position="509"/>
        <end position="529"/>
    </location>
</feature>
<keyword evidence="1" id="KW-1133">Transmembrane helix</keyword>
<feature type="transmembrane region" description="Helical" evidence="1">
    <location>
        <begin position="1153"/>
        <end position="1174"/>
    </location>
</feature>
<dbReference type="PANTHER" id="PTHR32063:SF18">
    <property type="entry name" value="CATION EFFLUX SYSTEM PROTEIN"/>
    <property type="match status" value="1"/>
</dbReference>
<gene>
    <name evidence="2" type="ORF">ACCI49_16920</name>
</gene>
<feature type="transmembrane region" description="Helical" evidence="1">
    <location>
        <begin position="1083"/>
        <end position="1103"/>
    </location>
</feature>
<dbReference type="Gene3D" id="1.20.1640.10">
    <property type="entry name" value="Multidrug efflux transporter AcrB transmembrane domain"/>
    <property type="match status" value="3"/>
</dbReference>
<feature type="transmembrane region" description="Helical" evidence="1">
    <location>
        <begin position="32"/>
        <end position="50"/>
    </location>
</feature>
<dbReference type="SUPFAM" id="SSF82714">
    <property type="entry name" value="Multidrug efflux transporter AcrB TolC docking domain, DN and DC subdomains"/>
    <property type="match status" value="2"/>
</dbReference>
<dbReference type="SUPFAM" id="SSF82693">
    <property type="entry name" value="Multidrug efflux transporter AcrB pore domain, PN1, PN2, PC1 and PC2 subdomains"/>
    <property type="match status" value="2"/>
</dbReference>
<feature type="transmembrane region" description="Helical" evidence="1">
    <location>
        <begin position="597"/>
        <end position="621"/>
    </location>
</feature>
<sequence>MAVRDEKTREEILEAESEHRFNTARFFVDNPSISWALLVGVIFWGCFAYLKMPKSKDPDIPVRIAMATTKWPGQSAIAVEELVTRKVEDAVAQSEYLYQPNARSFGLKSLTLNGISMVQAQLAPHTDVTKAFNDLNLKIIDVQNQLPPGTESTQLNTEFGDTAAVLLAVASPRADPIEISLRAKNIEKALAEVRAENGQQEQSDPLRIAGERVSIVAALPLSVQGIDSTAAMRVFSEWLEEQGYGVGFKILHGAGYIGVDFTSRKTDEQLERAQEIFLNERLSAQRFFPDAWEPFIVRNINNTLERLTAVAGAKYSYRELDDFSDLIAANIRNIPQVKRVLRSGVLQQQVELIYSQERLASYGIHPDMIAPILNARNTTIPGGTLTVENMDVAIMPSGDFTNIEEIANVPVTLSEEGTPVYLRSLLDVAMGYQSPPTLLNYYINASEDGRWQRHRSINLSVQMLEGEQIGQLGRALDKVLQQVQAELPQDLIVERVSDQPRQVRESVSLFIEALIEAIILVVIVAFVGFSDWRSAVLLMISIPITLAMTFGFIQFMGVDIQQVSIAALIIALGLLVDDPVVAGDAIKRQIANGKPSFIAAWLGPTLLAKAIFFATLTNVVAYLPFLLLTGNQGDFLHSLPIVMACALIASRIVSMTFLPFIANLILRPPKRAIPPLEVRRKQGLTGLYYRVASWSIDNRKKVLLGALIILVLGFTLKTQLKNAFFPDDVQYLSYVDIWLQNDASINSTDSVARQAENIIRETIENYQKETGKNREESILQAMSTTVGGGAPRFWFTVNPQQQQSNYGQIIIRLSNKNFTPELAPLIQEALSKNITGAYLDVRQLQTTPVTYPFEIRVLGRVTTGSLEEERDIQTLRKFAGKVEEIVGQSPYARTVRQNWGGESMILFMNVLEDRAAISHVTNEDIALSSSSGINGTEVATLRQGDKEIPIVSRLRLDQRGQLQDINNLYVFSSISKVRVPLKQVATTSINFATERIHRLEKFRTISVFAFPYEGFVSSDIMGDIADKLKELEKTLPSGYQLQISGDSANAKHGFLQLLMILGVSSSAIFLALVFQFSNLLKPLVVFATVPLGMVGALVALYLTGQPFGFMAFLGIVSLVGVIVSHIIVLFDFIEARHAAGDAFRDALLDAGILRLRPILITIAATTFALIPLAFHGGPLWQPLCFAQIGGLILATCGTLLLVPVLYTTMVVDLKWIRWKERNVKRDDRTEGQARA</sequence>
<dbReference type="Gene3D" id="3.30.2090.10">
    <property type="entry name" value="Multidrug efflux transporter AcrB TolC docking domain, DN and DC subdomains"/>
    <property type="match status" value="2"/>
</dbReference>
<dbReference type="Proteomes" id="UP001569428">
    <property type="component" value="Unassembled WGS sequence"/>
</dbReference>